<evidence type="ECO:0000313" key="2">
    <source>
        <dbReference type="Proteomes" id="UP000194137"/>
    </source>
</evidence>
<evidence type="ECO:0000313" key="1">
    <source>
        <dbReference type="EMBL" id="ARQ01916.1"/>
    </source>
</evidence>
<dbReference type="OrthoDB" id="8265727at2"/>
<name>A0A1W6ZX75_9HYPH</name>
<dbReference type="KEGG" id="psin:CAK95_24560"/>
<dbReference type="EMBL" id="CP021112">
    <property type="protein sequence ID" value="ARQ01916.1"/>
    <property type="molecule type" value="Genomic_DNA"/>
</dbReference>
<protein>
    <submittedName>
        <fullName evidence="1">Uncharacterized protein</fullName>
    </submittedName>
</protein>
<reference evidence="1 2" key="1">
    <citation type="submission" date="2017-05" db="EMBL/GenBank/DDBJ databases">
        <title>Full genome sequence of Pseudorhodoplanes sinuspersici.</title>
        <authorList>
            <person name="Dastgheib S.M.M."/>
            <person name="Shavandi M."/>
            <person name="Tirandaz H."/>
        </authorList>
    </citation>
    <scope>NUCLEOTIDE SEQUENCE [LARGE SCALE GENOMIC DNA]</scope>
    <source>
        <strain evidence="1 2">RIPI110</strain>
    </source>
</reference>
<dbReference type="AlphaFoldDB" id="A0A1W6ZX75"/>
<accession>A0A1W6ZX75</accession>
<dbReference type="Proteomes" id="UP000194137">
    <property type="component" value="Chromosome"/>
</dbReference>
<gene>
    <name evidence="1" type="ORF">CAK95_24560</name>
</gene>
<dbReference type="STRING" id="1235591.CAK95_24560"/>
<sequence>MDDITLADDAKAENQKQQLVARIKRSSKYYGQTAPGEWFDVKVVGWDRAYPLRGNHNNYRMSDVAFGIRDNDGLIVELKS</sequence>
<proteinExistence type="predicted"/>
<dbReference type="RefSeq" id="WP_086090311.1">
    <property type="nucleotide sequence ID" value="NZ_CP021112.1"/>
</dbReference>
<keyword evidence="2" id="KW-1185">Reference proteome</keyword>
<organism evidence="1 2">
    <name type="scientific">Pseudorhodoplanes sinuspersici</name>
    <dbReference type="NCBI Taxonomy" id="1235591"/>
    <lineage>
        <taxon>Bacteria</taxon>
        <taxon>Pseudomonadati</taxon>
        <taxon>Pseudomonadota</taxon>
        <taxon>Alphaproteobacteria</taxon>
        <taxon>Hyphomicrobiales</taxon>
        <taxon>Pseudorhodoplanes</taxon>
    </lineage>
</organism>